<accession>A0A2R6AW49</accession>
<evidence type="ECO:0000313" key="1">
    <source>
        <dbReference type="EMBL" id="PSN90604.1"/>
    </source>
</evidence>
<evidence type="ECO:0000313" key="2">
    <source>
        <dbReference type="Proteomes" id="UP000240490"/>
    </source>
</evidence>
<proteinExistence type="predicted"/>
<sequence>MHYSYTFIGKYVWKTMTPTQAAYKASKTPPFMIDQHSKLRFRFKKIMYPEVYTQNRVQVIINA</sequence>
<reference evidence="1 2" key="1">
    <citation type="submission" date="2017-04" db="EMBL/GenBank/DDBJ databases">
        <title>Novel microbial lineages endemic to geothermal iron-oxide mats fill important gaps in the evolutionary history of Archaea.</title>
        <authorList>
            <person name="Jay Z.J."/>
            <person name="Beam J.P."/>
            <person name="Dlakic M."/>
            <person name="Rusch D.B."/>
            <person name="Kozubal M.A."/>
            <person name="Inskeep W.P."/>
        </authorList>
    </citation>
    <scope>NUCLEOTIDE SEQUENCE [LARGE SCALE GENOMIC DNA]</scope>
    <source>
        <strain evidence="1">ECH_B_SAG-M15</strain>
    </source>
</reference>
<name>A0A2R6AW49_9ARCH</name>
<dbReference type="EMBL" id="NEXJ01000076">
    <property type="protein sequence ID" value="PSN90604.1"/>
    <property type="molecule type" value="Genomic_DNA"/>
</dbReference>
<dbReference type="Proteomes" id="UP000240490">
    <property type="component" value="Unassembled WGS sequence"/>
</dbReference>
<dbReference type="AlphaFoldDB" id="A0A2R6AW49"/>
<comment type="caution">
    <text evidence="1">The sequence shown here is derived from an EMBL/GenBank/DDBJ whole genome shotgun (WGS) entry which is preliminary data.</text>
</comment>
<gene>
    <name evidence="1" type="ORF">B9Q08_04370</name>
</gene>
<protein>
    <submittedName>
        <fullName evidence="1">Uncharacterized protein</fullName>
    </submittedName>
</protein>
<organism evidence="1 2">
    <name type="scientific">Candidatus Marsarchaeota G2 archaeon ECH_B_SAG-M15</name>
    <dbReference type="NCBI Taxonomy" id="1978162"/>
    <lineage>
        <taxon>Archaea</taxon>
        <taxon>Candidatus Marsarchaeota</taxon>
        <taxon>Candidatus Marsarchaeota group 2</taxon>
    </lineage>
</organism>